<proteinExistence type="predicted"/>
<feature type="transmembrane region" description="Helical" evidence="1">
    <location>
        <begin position="369"/>
        <end position="388"/>
    </location>
</feature>
<feature type="transmembrane region" description="Helical" evidence="1">
    <location>
        <begin position="460"/>
        <end position="482"/>
    </location>
</feature>
<feature type="transmembrane region" description="Helical" evidence="1">
    <location>
        <begin position="394"/>
        <end position="412"/>
    </location>
</feature>
<reference evidence="2 3" key="1">
    <citation type="journal article" date="2015" name="Nature">
        <title>rRNA introns, odd ribosomes, and small enigmatic genomes across a large radiation of phyla.</title>
        <authorList>
            <person name="Brown C.T."/>
            <person name="Hug L.A."/>
            <person name="Thomas B.C."/>
            <person name="Sharon I."/>
            <person name="Castelle C.J."/>
            <person name="Singh A."/>
            <person name="Wilkins M.J."/>
            <person name="Williams K.H."/>
            <person name="Banfield J.F."/>
        </authorList>
    </citation>
    <scope>NUCLEOTIDE SEQUENCE [LARGE SCALE GENOMIC DNA]</scope>
</reference>
<evidence type="ECO:0000313" key="3">
    <source>
        <dbReference type="Proteomes" id="UP000033935"/>
    </source>
</evidence>
<comment type="caution">
    <text evidence="2">The sequence shown here is derived from an EMBL/GenBank/DDBJ whole genome shotgun (WGS) entry which is preliminary data.</text>
</comment>
<sequence length="561" mass="58384">MSGRINGPAFAEPIIRRVADRDVDSDAAKPGETSVLGGGEFHLHRVSGRRRGGLVPLAAELAGRSENLRIQGVIALRRIVHLHERLGAFINGPITIVIDPIGGLDGTRMDRGVGIDAVGVVGHVTRGLGGGHGRSRTALAVTVVIPVYIIRQRCCVLIDTPITIIVDVVVGLSDARMDSSIGVVAVAGLAYISSGRLRATRYRCRTVDTVAIAIGVAIPVGGGDAFVDSTDTVVVDTITNLDSAWVDRGLGVIAVAVTRDVPRRLQTSRLHTASAACPITIAIAIAIPDGDRGTVLVNAAIAVVVDAVTLLDGARIDAGFGVIAVPRDRRPNESRVVRDFGATGRRGSTAGTPVPIVIQILVQRVEGQTFVGAAIAVIVGAVAGLGGAGIDGGIAIIAVHVVVETVVIRVIVGRCRGRGGDWRRRGGRRSGVIAVEIAAVAVLIHTILTDLESTGIGRGIVVVAVDLIGATIAVDVLGLVVVSGSGTGRDGLGGMLTVVDRDIARTTTDRQTGKESDKTGYESQARKLHWNSLRCGGKLIYPSTRQTPGSIFKQAFRHPIF</sequence>
<protein>
    <submittedName>
        <fullName evidence="2">Uncharacterized protein</fullName>
    </submittedName>
</protein>
<feature type="transmembrane region" description="Helical" evidence="1">
    <location>
        <begin position="432"/>
        <end position="448"/>
    </location>
</feature>
<dbReference type="AlphaFoldDB" id="A0A0G0MPU7"/>
<gene>
    <name evidence="2" type="ORF">UT30_C0001G0077</name>
</gene>
<dbReference type="Proteomes" id="UP000033935">
    <property type="component" value="Unassembled WGS sequence"/>
</dbReference>
<keyword evidence="1" id="KW-0472">Membrane</keyword>
<name>A0A0G0MPU7_9BACT</name>
<dbReference type="EMBL" id="LBWG01000001">
    <property type="protein sequence ID" value="KKR05118.1"/>
    <property type="molecule type" value="Genomic_DNA"/>
</dbReference>
<accession>A0A0G0MPU7</accession>
<organism evidence="2 3">
    <name type="scientific">Candidatus Uhrbacteria bacterium GW2011_GWF2_39_13</name>
    <dbReference type="NCBI Taxonomy" id="1618995"/>
    <lineage>
        <taxon>Bacteria</taxon>
        <taxon>Candidatus Uhriibacteriota</taxon>
    </lineage>
</organism>
<evidence type="ECO:0000256" key="1">
    <source>
        <dbReference type="SAM" id="Phobius"/>
    </source>
</evidence>
<evidence type="ECO:0000313" key="2">
    <source>
        <dbReference type="EMBL" id="KKR05118.1"/>
    </source>
</evidence>
<keyword evidence="1" id="KW-1133">Transmembrane helix</keyword>
<keyword evidence="1" id="KW-0812">Transmembrane</keyword>